<dbReference type="SUPFAM" id="SSF53092">
    <property type="entry name" value="Creatinase/prolidase N-terminal domain"/>
    <property type="match status" value="1"/>
</dbReference>
<dbReference type="SUPFAM" id="SSF53187">
    <property type="entry name" value="Zn-dependent exopeptidases"/>
    <property type="match status" value="1"/>
</dbReference>
<dbReference type="InterPro" id="IPR036005">
    <property type="entry name" value="Creatinase/aminopeptidase-like"/>
</dbReference>
<dbReference type="InterPro" id="IPR008007">
    <property type="entry name" value="Peptidase_M42"/>
</dbReference>
<dbReference type="Gene3D" id="2.40.30.40">
    <property type="entry name" value="Peptidase M42, domain 2"/>
    <property type="match status" value="1"/>
</dbReference>
<feature type="domain" description="Peptidase M24" evidence="6">
    <location>
        <begin position="134"/>
        <end position="306"/>
    </location>
</feature>
<dbReference type="SUPFAM" id="SSF55920">
    <property type="entry name" value="Creatinase/aminopeptidase"/>
    <property type="match status" value="1"/>
</dbReference>
<evidence type="ECO:0000256" key="3">
    <source>
        <dbReference type="ARBA" id="ARBA00022670"/>
    </source>
</evidence>
<dbReference type="InterPro" id="IPR051464">
    <property type="entry name" value="Peptidase_M42_aminopept"/>
</dbReference>
<dbReference type="AlphaFoldDB" id="W1F274"/>
<proteinExistence type="inferred from homology"/>
<dbReference type="Pfam" id="PF01321">
    <property type="entry name" value="Creatinase_N"/>
    <property type="match status" value="1"/>
</dbReference>
<dbReference type="InterPro" id="IPR029149">
    <property type="entry name" value="Creatin/AminoP/Spt16_N"/>
</dbReference>
<dbReference type="PANTHER" id="PTHR32481:SF0">
    <property type="entry name" value="AMINOPEPTIDASE YPDE-RELATED"/>
    <property type="match status" value="1"/>
</dbReference>
<feature type="domain" description="Creatinase N-terminal" evidence="7">
    <location>
        <begin position="4"/>
        <end position="125"/>
    </location>
</feature>
<dbReference type="GO" id="GO:0006508">
    <property type="term" value="P:proteolysis"/>
    <property type="evidence" value="ECO:0007669"/>
    <property type="project" value="UniProtKB-KW"/>
</dbReference>
<dbReference type="NCBIfam" id="NF007310">
    <property type="entry name" value="PRK09795.1"/>
    <property type="match status" value="1"/>
</dbReference>
<dbReference type="CDD" id="cd01092">
    <property type="entry name" value="APP-like"/>
    <property type="match status" value="1"/>
</dbReference>
<accession>W1F274</accession>
<dbReference type="SUPFAM" id="SSF101821">
    <property type="entry name" value="Aminopeptidase/glucanase lid domain"/>
    <property type="match status" value="1"/>
</dbReference>
<dbReference type="Pfam" id="PF05343">
    <property type="entry name" value="Peptidase_M42"/>
    <property type="match status" value="1"/>
</dbReference>
<dbReference type="PANTHER" id="PTHR32481">
    <property type="entry name" value="AMINOPEPTIDASE"/>
    <property type="match status" value="1"/>
</dbReference>
<sequence>MTLLASLRDWLKAQQLDAVLLSSRQNKQPHLGISTGSGYVVISRESAHILVDSRYFVEVEARAQGYQLHLLDATNTLTTIVNQIIADEQLQTLGFEGQQVSWETAHRWKSELNAKLVSATPDVLRQIKTPEEVEIIRLACGIADRGAEHIRRFIQAGMSEREIAAELEWFMRQQGAEKASFDTIVASGWRGALPHGKASDKIVAAGEFVTLDFGALYQGYCSDMTRTLLVNGEGVSAESHPLFDVYQIVLQAQLAAISAIRPGVRCQQIDDAARRVITEAGFGDYFGHNTGHAIGIEVHEDPRFFTAGHHDATARHVADRGAGDLFARARGRAHRRCCAGYPARRRSALRHAENSVAHGRGIMDLSLLKALSEADAIASSEQEVRQILLEEADRLQKEVRFDGLGSVLIRLNESTGPKVMICAHMDEVGFMVRSISREGAIDVLPVGNVRMAARQLQPVRITTREECKIPGLLDGDRQGNDVSAMRVDIGARSYDEVMQAGIRPGDRVTFDTTFQVLPHQRVMGKAFDDRLGCYLLVTLLRELHDAELPAEVWLVASSSEEVGLRGGQTATRAVSPDVAIVLDTACWAKNFDYSAANHRQIGNGPMLVLSDKSLIAPPKLTAWIETVAAEIGVPLQADMFSNGGTDGGAVHLTGTGVPTVVMGPATRHGHCAASIADCRDIFADAATFICPYSTSYP</sequence>
<dbReference type="Pfam" id="PF00557">
    <property type="entry name" value="Peptidase_M24"/>
    <property type="match status" value="1"/>
</dbReference>
<protein>
    <submittedName>
        <fullName evidence="8">Nondeblocking aminopeptidase YpdE (X-X-[^PR]-specific)</fullName>
    </submittedName>
</protein>
<keyword evidence="3" id="KW-0645">Protease</keyword>
<dbReference type="Proteomes" id="UP000019199">
    <property type="component" value="Unassembled WGS sequence"/>
</dbReference>
<dbReference type="InterPro" id="IPR023367">
    <property type="entry name" value="Peptidase_M42_dom2"/>
</dbReference>
<name>W1F274_ECOLX</name>
<evidence type="ECO:0000259" key="7">
    <source>
        <dbReference type="Pfam" id="PF01321"/>
    </source>
</evidence>
<dbReference type="EMBL" id="CBWN010000103">
    <property type="protein sequence ID" value="CDL27783.1"/>
    <property type="molecule type" value="Genomic_DNA"/>
</dbReference>
<dbReference type="CDD" id="cd05638">
    <property type="entry name" value="M42"/>
    <property type="match status" value="1"/>
</dbReference>
<dbReference type="NCBIfam" id="NF007421">
    <property type="entry name" value="PRK09961.1"/>
    <property type="match status" value="1"/>
</dbReference>
<reference evidence="8 9" key="1">
    <citation type="submission" date="2013-10" db="EMBL/GenBank/DDBJ databases">
        <title>Antibiotic resistance diversity of beta-lactamase producers in the General Hospital Vienna.</title>
        <authorList>
            <person name="Barisic I."/>
            <person name="Mitteregger D."/>
            <person name="Hirschl A.M."/>
            <person name="Noehammer C."/>
            <person name="Wiesinger-Mayr H."/>
        </authorList>
    </citation>
    <scope>NUCLEOTIDE SEQUENCE [LARGE SCALE GENOMIC DNA]</scope>
    <source>
        <strain evidence="8 9">ISC7</strain>
    </source>
</reference>
<evidence type="ECO:0000313" key="9">
    <source>
        <dbReference type="Proteomes" id="UP000019199"/>
    </source>
</evidence>
<dbReference type="Gene3D" id="3.40.350.10">
    <property type="entry name" value="Creatinase/prolidase N-terminal domain"/>
    <property type="match status" value="1"/>
</dbReference>
<dbReference type="InterPro" id="IPR000587">
    <property type="entry name" value="Creatinase_N"/>
</dbReference>
<evidence type="ECO:0000256" key="2">
    <source>
        <dbReference type="ARBA" id="ARBA00022438"/>
    </source>
</evidence>
<dbReference type="GO" id="GO:0004177">
    <property type="term" value="F:aminopeptidase activity"/>
    <property type="evidence" value="ECO:0007669"/>
    <property type="project" value="UniProtKB-KW"/>
</dbReference>
<keyword evidence="5" id="KW-0378">Hydrolase</keyword>
<dbReference type="Gene3D" id="3.40.630.10">
    <property type="entry name" value="Zn peptidases"/>
    <property type="match status" value="1"/>
</dbReference>
<evidence type="ECO:0000313" key="8">
    <source>
        <dbReference type="EMBL" id="CDL27783.1"/>
    </source>
</evidence>
<organism evidence="8 9">
    <name type="scientific">Escherichia coli ISC7</name>
    <dbReference type="NCBI Taxonomy" id="1432555"/>
    <lineage>
        <taxon>Bacteria</taxon>
        <taxon>Pseudomonadati</taxon>
        <taxon>Pseudomonadota</taxon>
        <taxon>Gammaproteobacteria</taxon>
        <taxon>Enterobacterales</taxon>
        <taxon>Enterobacteriaceae</taxon>
        <taxon>Escherichia</taxon>
    </lineage>
</organism>
<evidence type="ECO:0000259" key="6">
    <source>
        <dbReference type="Pfam" id="PF00557"/>
    </source>
</evidence>
<comment type="caution">
    <text evidence="8">The sequence shown here is derived from an EMBL/GenBank/DDBJ whole genome shotgun (WGS) entry which is preliminary data.</text>
</comment>
<dbReference type="InterPro" id="IPR000994">
    <property type="entry name" value="Pept_M24"/>
</dbReference>
<comment type="similarity">
    <text evidence="1">Belongs to the peptidase M42 family.</text>
</comment>
<keyword evidence="4" id="KW-0479">Metal-binding</keyword>
<evidence type="ECO:0000256" key="5">
    <source>
        <dbReference type="ARBA" id="ARBA00022801"/>
    </source>
</evidence>
<keyword evidence="2 8" id="KW-0031">Aminopeptidase</keyword>
<dbReference type="GO" id="GO:0046872">
    <property type="term" value="F:metal ion binding"/>
    <property type="evidence" value="ECO:0007669"/>
    <property type="project" value="UniProtKB-KW"/>
</dbReference>
<evidence type="ECO:0000256" key="4">
    <source>
        <dbReference type="ARBA" id="ARBA00022723"/>
    </source>
</evidence>
<evidence type="ECO:0000256" key="1">
    <source>
        <dbReference type="ARBA" id="ARBA00006272"/>
    </source>
</evidence>
<dbReference type="Gene3D" id="3.90.230.10">
    <property type="entry name" value="Creatinase/methionine aminopeptidase superfamily"/>
    <property type="match status" value="1"/>
</dbReference>